<dbReference type="Gramene" id="RHC11H1G1557.2.1">
    <property type="protein sequence ID" value="RHC11H1G1557.2.1.cds.1"/>
    <property type="gene ID" value="RHC11H1G1557.2"/>
</dbReference>
<reference evidence="2" key="2">
    <citation type="submission" date="2015-06" db="UniProtKB">
        <authorList>
            <consortium name="EnsemblPlants"/>
        </authorList>
    </citation>
    <scope>IDENTIFICATION</scope>
    <source>
        <strain evidence="2">DM1-3 516 R44</strain>
    </source>
</reference>
<evidence type="ECO:0000313" key="2">
    <source>
        <dbReference type="EnsemblPlants" id="PGSC0003DMT400024778"/>
    </source>
</evidence>
<dbReference type="Gramene" id="PGSC0003DMT400024778">
    <property type="protein sequence ID" value="PGSC0003DMT400024778"/>
    <property type="gene ID" value="PGSC0003DMG400009578"/>
</dbReference>
<evidence type="ECO:0000313" key="3">
    <source>
        <dbReference type="Proteomes" id="UP000011115"/>
    </source>
</evidence>
<sequence>MAAQARNHRDPPRESRVGSAVSVHSNMLRGLSVLPDLERYYKSSFPNSIVDTFWFTGTTKKSHAYVTVINGLIILYHENPIALLVSIPITILIIKLPVLCHKNLESVSW</sequence>
<dbReference type="InParanoid" id="M1AKL5"/>
<dbReference type="Proteomes" id="UP000011115">
    <property type="component" value="Unassembled WGS sequence"/>
</dbReference>
<accession>M1AKL5</accession>
<organism evidence="2 3">
    <name type="scientific">Solanum tuberosum</name>
    <name type="common">Potato</name>
    <dbReference type="NCBI Taxonomy" id="4113"/>
    <lineage>
        <taxon>Eukaryota</taxon>
        <taxon>Viridiplantae</taxon>
        <taxon>Streptophyta</taxon>
        <taxon>Embryophyta</taxon>
        <taxon>Tracheophyta</taxon>
        <taxon>Spermatophyta</taxon>
        <taxon>Magnoliopsida</taxon>
        <taxon>eudicotyledons</taxon>
        <taxon>Gunneridae</taxon>
        <taxon>Pentapetalae</taxon>
        <taxon>asterids</taxon>
        <taxon>lamiids</taxon>
        <taxon>Solanales</taxon>
        <taxon>Solanaceae</taxon>
        <taxon>Solanoideae</taxon>
        <taxon>Solaneae</taxon>
        <taxon>Solanum</taxon>
    </lineage>
</organism>
<protein>
    <submittedName>
        <fullName evidence="2">Uncharacterized protein</fullName>
    </submittedName>
</protein>
<dbReference type="eggNOG" id="ENOG502SZMS">
    <property type="taxonomic scope" value="Eukaryota"/>
</dbReference>
<dbReference type="HOGENOM" id="CLU_174350_0_0_1"/>
<reference evidence="3" key="1">
    <citation type="journal article" date="2011" name="Nature">
        <title>Genome sequence and analysis of the tuber crop potato.</title>
        <authorList>
            <consortium name="The Potato Genome Sequencing Consortium"/>
        </authorList>
    </citation>
    <scope>NUCLEOTIDE SEQUENCE [LARGE SCALE GENOMIC DNA]</scope>
    <source>
        <strain evidence="3">cv. DM1-3 516 R44</strain>
    </source>
</reference>
<dbReference type="EnsemblPlants" id="PGSC0003DMT400024778">
    <property type="protein sequence ID" value="PGSC0003DMT400024778"/>
    <property type="gene ID" value="PGSC0003DMG400009578"/>
</dbReference>
<dbReference type="AlphaFoldDB" id="M1AKL5"/>
<evidence type="ECO:0000256" key="1">
    <source>
        <dbReference type="SAM" id="MobiDB-lite"/>
    </source>
</evidence>
<keyword evidence="3" id="KW-1185">Reference proteome</keyword>
<dbReference type="STRING" id="4113.M1AKL5"/>
<proteinExistence type="predicted"/>
<feature type="compositionally biased region" description="Basic and acidic residues" evidence="1">
    <location>
        <begin position="7"/>
        <end position="16"/>
    </location>
</feature>
<name>M1AKL5_SOLTU</name>
<feature type="region of interest" description="Disordered" evidence="1">
    <location>
        <begin position="1"/>
        <end position="21"/>
    </location>
</feature>
<dbReference type="PaxDb" id="4113-PGSC0003DMT400024778"/>